<evidence type="ECO:0000256" key="11">
    <source>
        <dbReference type="ARBA" id="ARBA00023014"/>
    </source>
</evidence>
<organism evidence="16 17">
    <name type="scientific">Parvularcula mediterranea</name>
    <dbReference type="NCBI Taxonomy" id="2732508"/>
    <lineage>
        <taxon>Bacteria</taxon>
        <taxon>Pseudomonadati</taxon>
        <taxon>Pseudomonadota</taxon>
        <taxon>Alphaproteobacteria</taxon>
        <taxon>Parvularculales</taxon>
        <taxon>Parvularculaceae</taxon>
        <taxon>Parvularcula</taxon>
    </lineage>
</organism>
<evidence type="ECO:0000256" key="2">
    <source>
        <dbReference type="ARBA" id="ARBA00002933"/>
    </source>
</evidence>
<dbReference type="EC" id="3.2.2.31" evidence="4 14"/>
<dbReference type="SMART" id="SM00525">
    <property type="entry name" value="FES"/>
    <property type="match status" value="1"/>
</dbReference>
<dbReference type="Pfam" id="PF00633">
    <property type="entry name" value="HHH"/>
    <property type="match status" value="1"/>
</dbReference>
<dbReference type="Gene3D" id="3.90.79.10">
    <property type="entry name" value="Nucleoside Triphosphate Pyrophosphohydrolase"/>
    <property type="match status" value="1"/>
</dbReference>
<dbReference type="Gene3D" id="1.10.1670.10">
    <property type="entry name" value="Helix-hairpin-Helix base-excision DNA repair enzymes (C-terminal)"/>
    <property type="match status" value="1"/>
</dbReference>
<dbReference type="SMART" id="SM00478">
    <property type="entry name" value="ENDO3c"/>
    <property type="match status" value="1"/>
</dbReference>
<evidence type="ECO:0000256" key="3">
    <source>
        <dbReference type="ARBA" id="ARBA00008343"/>
    </source>
</evidence>
<dbReference type="Gene3D" id="1.10.340.30">
    <property type="entry name" value="Hypothetical protein, domain 2"/>
    <property type="match status" value="1"/>
</dbReference>
<evidence type="ECO:0000256" key="12">
    <source>
        <dbReference type="ARBA" id="ARBA00023204"/>
    </source>
</evidence>
<evidence type="ECO:0000256" key="14">
    <source>
        <dbReference type="RuleBase" id="RU365096"/>
    </source>
</evidence>
<comment type="cofactor">
    <cofactor evidence="14">
        <name>[4Fe-4S] cluster</name>
        <dbReference type="ChEBI" id="CHEBI:49883"/>
    </cofactor>
    <text evidence="14">Binds 1 [4Fe-4S] cluster.</text>
</comment>
<dbReference type="SUPFAM" id="SSF55811">
    <property type="entry name" value="Nudix"/>
    <property type="match status" value="1"/>
</dbReference>
<evidence type="ECO:0000259" key="15">
    <source>
        <dbReference type="SMART" id="SM00478"/>
    </source>
</evidence>
<comment type="function">
    <text evidence="2">Adenine glycosylase active on G-A mispairs. MutY also corrects error-prone DNA synthesis past GO lesions which are due to the oxidatively damaged form of guanine: 7,8-dihydro-8-oxoguanine (8-oxo-dGTP).</text>
</comment>
<dbReference type="PANTHER" id="PTHR42944">
    <property type="entry name" value="ADENINE DNA GLYCOSYLASE"/>
    <property type="match status" value="1"/>
</dbReference>
<dbReference type="CDD" id="cd00056">
    <property type="entry name" value="ENDO3c"/>
    <property type="match status" value="1"/>
</dbReference>
<evidence type="ECO:0000256" key="10">
    <source>
        <dbReference type="ARBA" id="ARBA00023004"/>
    </source>
</evidence>
<keyword evidence="7" id="KW-0479">Metal-binding</keyword>
<keyword evidence="11" id="KW-0411">Iron-sulfur</keyword>
<dbReference type="GO" id="GO:0006298">
    <property type="term" value="P:mismatch repair"/>
    <property type="evidence" value="ECO:0007669"/>
    <property type="project" value="TreeGrafter"/>
</dbReference>
<evidence type="ECO:0000256" key="7">
    <source>
        <dbReference type="ARBA" id="ARBA00022723"/>
    </source>
</evidence>
<comment type="similarity">
    <text evidence="3 14">Belongs to the Nth/MutY family.</text>
</comment>
<evidence type="ECO:0000256" key="8">
    <source>
        <dbReference type="ARBA" id="ARBA00022763"/>
    </source>
</evidence>
<dbReference type="GO" id="GO:0034039">
    <property type="term" value="F:8-oxo-7,8-dihydroguanine DNA N-glycosylase activity"/>
    <property type="evidence" value="ECO:0007669"/>
    <property type="project" value="TreeGrafter"/>
</dbReference>
<feature type="domain" description="HhH-GPD" evidence="15">
    <location>
        <begin position="49"/>
        <end position="198"/>
    </location>
</feature>
<proteinExistence type="inferred from homology"/>
<evidence type="ECO:0000256" key="1">
    <source>
        <dbReference type="ARBA" id="ARBA00000843"/>
    </source>
</evidence>
<gene>
    <name evidence="16" type="ORF">HK107_02155</name>
</gene>
<dbReference type="InterPro" id="IPR044298">
    <property type="entry name" value="MIG/MutY"/>
</dbReference>
<dbReference type="GO" id="GO:0046872">
    <property type="term" value="F:metal ion binding"/>
    <property type="evidence" value="ECO:0007669"/>
    <property type="project" value="UniProtKB-UniRule"/>
</dbReference>
<dbReference type="SUPFAM" id="SSF48150">
    <property type="entry name" value="DNA-glycosylase"/>
    <property type="match status" value="1"/>
</dbReference>
<dbReference type="EMBL" id="JABFCX010000002">
    <property type="protein sequence ID" value="NNU15126.1"/>
    <property type="molecule type" value="Genomic_DNA"/>
</dbReference>
<dbReference type="InterPro" id="IPR023170">
    <property type="entry name" value="HhH_base_excis_C"/>
</dbReference>
<keyword evidence="12" id="KW-0234">DNA repair</keyword>
<comment type="catalytic activity">
    <reaction evidence="1 14">
        <text>Hydrolyzes free adenine bases from 7,8-dihydro-8-oxoguanine:adenine mismatched double-stranded DNA, leaving an apurinic site.</text>
        <dbReference type="EC" id="3.2.2.31"/>
    </reaction>
</comment>
<evidence type="ECO:0000256" key="4">
    <source>
        <dbReference type="ARBA" id="ARBA00012045"/>
    </source>
</evidence>
<dbReference type="PANTHER" id="PTHR42944:SF1">
    <property type="entry name" value="ADENINE DNA GLYCOSYLASE"/>
    <property type="match status" value="1"/>
</dbReference>
<evidence type="ECO:0000256" key="6">
    <source>
        <dbReference type="ARBA" id="ARBA00022485"/>
    </source>
</evidence>
<dbReference type="InterPro" id="IPR029119">
    <property type="entry name" value="MutY_C"/>
</dbReference>
<dbReference type="GO" id="GO:0000701">
    <property type="term" value="F:purine-specific mismatch base pair DNA N-glycosylase activity"/>
    <property type="evidence" value="ECO:0007669"/>
    <property type="project" value="UniProtKB-EC"/>
</dbReference>
<comment type="caution">
    <text evidence="16">The sequence shown here is derived from an EMBL/GenBank/DDBJ whole genome shotgun (WGS) entry which is preliminary data.</text>
</comment>
<evidence type="ECO:0000313" key="17">
    <source>
        <dbReference type="Proteomes" id="UP000536835"/>
    </source>
</evidence>
<dbReference type="PROSITE" id="PS01155">
    <property type="entry name" value="ENDONUCLEASE_III_2"/>
    <property type="match status" value="1"/>
</dbReference>
<dbReference type="InterPro" id="IPR011257">
    <property type="entry name" value="DNA_glycosylase"/>
</dbReference>
<dbReference type="Proteomes" id="UP000536835">
    <property type="component" value="Unassembled WGS sequence"/>
</dbReference>
<dbReference type="CDD" id="cd03431">
    <property type="entry name" value="NUDIX_DNA_Glycosylase_C-MutY"/>
    <property type="match status" value="1"/>
</dbReference>
<evidence type="ECO:0000256" key="5">
    <source>
        <dbReference type="ARBA" id="ARBA00022023"/>
    </source>
</evidence>
<keyword evidence="10 14" id="KW-0408">Iron</keyword>
<keyword evidence="6" id="KW-0004">4Fe-4S</keyword>
<dbReference type="InterPro" id="IPR004036">
    <property type="entry name" value="Endonuclease-III-like_CS2"/>
</dbReference>
<dbReference type="GO" id="GO:0035485">
    <property type="term" value="F:adenine/guanine mispair binding"/>
    <property type="evidence" value="ECO:0007669"/>
    <property type="project" value="TreeGrafter"/>
</dbReference>
<dbReference type="Pfam" id="PF14815">
    <property type="entry name" value="NUDIX_4"/>
    <property type="match status" value="1"/>
</dbReference>
<dbReference type="GO" id="GO:0032357">
    <property type="term" value="F:oxidized purine DNA binding"/>
    <property type="evidence" value="ECO:0007669"/>
    <property type="project" value="TreeGrafter"/>
</dbReference>
<dbReference type="InterPro" id="IPR003265">
    <property type="entry name" value="HhH-GPD_domain"/>
</dbReference>
<sequence>MARDKQQAEEFGEVLLAWYDRHARELPWRVPPGEARRADPYHVLLSEVMLQQTTVAVIRKRFGEFLERFPTVSALADAEEGAVTDAWAGLGYYRRARSLHACAKAIMEEHGGVFPQTEDKLRGLPGVGDYTAAAIASIAFGEPAVVVDGNIERIVARVALVTDELPKGKKAIKAAAAELMPESRPGDYAQALMDLGAGVCRPKGPDCLLCPVRSFCKAAGTAYAESLPRKAPKREKKVVKGAIFVFSNEAGEVLCVRRPEEGLFAGMLGLPGGGWDGSDAPPTEGFKLKGGITHILTHRRLEIDVYSGPAPGGTKGAWLSADEARESLPTLFKKALDRGLS</sequence>
<keyword evidence="8 14" id="KW-0227">DNA damage</keyword>
<keyword evidence="13 14" id="KW-0326">Glycosidase</keyword>
<dbReference type="Pfam" id="PF00730">
    <property type="entry name" value="HhH-GPD"/>
    <property type="match status" value="1"/>
</dbReference>
<evidence type="ECO:0000256" key="13">
    <source>
        <dbReference type="ARBA" id="ARBA00023295"/>
    </source>
</evidence>
<name>A0A7Y3W4D7_9PROT</name>
<dbReference type="InterPro" id="IPR003651">
    <property type="entry name" value="Endonuclease3_FeS-loop_motif"/>
</dbReference>
<reference evidence="16 17" key="1">
    <citation type="submission" date="2020-05" db="EMBL/GenBank/DDBJ databases">
        <title>Parvularcula mediterraneae sp. nov., isolated from polypropylene straw from shallow seawater of the seashore of Laganas in Zakynthos island, Greece.</title>
        <authorList>
            <person name="Szabo I."/>
            <person name="Al-Omari J."/>
            <person name="Rado J."/>
            <person name="Szerdahelyi G.S."/>
        </authorList>
    </citation>
    <scope>NUCLEOTIDE SEQUENCE [LARGE SCALE GENOMIC DNA]</scope>
    <source>
        <strain evidence="16 17">ZS-1/3</strain>
    </source>
</reference>
<evidence type="ECO:0000313" key="16">
    <source>
        <dbReference type="EMBL" id="NNU15126.1"/>
    </source>
</evidence>
<dbReference type="GO" id="GO:0051539">
    <property type="term" value="F:4 iron, 4 sulfur cluster binding"/>
    <property type="evidence" value="ECO:0007669"/>
    <property type="project" value="UniProtKB-UniRule"/>
</dbReference>
<evidence type="ECO:0000256" key="9">
    <source>
        <dbReference type="ARBA" id="ARBA00022801"/>
    </source>
</evidence>
<dbReference type="GO" id="GO:0006284">
    <property type="term" value="P:base-excision repair"/>
    <property type="evidence" value="ECO:0007669"/>
    <property type="project" value="UniProtKB-UniRule"/>
</dbReference>
<dbReference type="RefSeq" id="WP_173196347.1">
    <property type="nucleotide sequence ID" value="NZ_JABFCX010000002.1"/>
</dbReference>
<dbReference type="InterPro" id="IPR015797">
    <property type="entry name" value="NUDIX_hydrolase-like_dom_sf"/>
</dbReference>
<keyword evidence="17" id="KW-1185">Reference proteome</keyword>
<dbReference type="FunFam" id="1.10.340.30:FF:000002">
    <property type="entry name" value="Adenine DNA glycosylase"/>
    <property type="match status" value="1"/>
</dbReference>
<dbReference type="AlphaFoldDB" id="A0A7Y3W4D7"/>
<accession>A0A7Y3W4D7</accession>
<keyword evidence="9" id="KW-0378">Hydrolase</keyword>
<dbReference type="InterPro" id="IPR000445">
    <property type="entry name" value="HhH_motif"/>
</dbReference>
<protein>
    <recommendedName>
        <fullName evidence="5 14">Adenine DNA glycosylase</fullName>
        <ecNumber evidence="4 14">3.2.2.31</ecNumber>
    </recommendedName>
</protein>